<feature type="compositionally biased region" description="Basic and acidic residues" evidence="1">
    <location>
        <begin position="11"/>
        <end position="21"/>
    </location>
</feature>
<dbReference type="AlphaFoldDB" id="A0A8H7C2Y9"/>
<proteinExistence type="predicted"/>
<sequence>MQDGNQAKNKTNKDSRTHPILENETRAKEYVGLFHSPLTLTLAMNAPFLWQRNRFKSLSDTSGHYQSQGIHYVLGYNHFFLNKSANRNDELTRVLECILWIGFKALILPLTRSIPTLCNVFSVGQREHELMFDENFLGRLVKQCNYTLTLSAHWEWPVH</sequence>
<name>A0A8H7C2Y9_AGABI</name>
<comment type="caution">
    <text evidence="2">The sequence shown here is derived from an EMBL/GenBank/DDBJ whole genome shotgun (WGS) entry which is preliminary data.</text>
</comment>
<evidence type="ECO:0000256" key="1">
    <source>
        <dbReference type="SAM" id="MobiDB-lite"/>
    </source>
</evidence>
<dbReference type="EMBL" id="JABXXO010000014">
    <property type="protein sequence ID" value="KAF7761218.1"/>
    <property type="molecule type" value="Genomic_DNA"/>
</dbReference>
<evidence type="ECO:0000313" key="3">
    <source>
        <dbReference type="Proteomes" id="UP000629468"/>
    </source>
</evidence>
<feature type="region of interest" description="Disordered" evidence="1">
    <location>
        <begin position="1"/>
        <end position="21"/>
    </location>
</feature>
<gene>
    <name evidence="2" type="ORF">Agabi119p4_10627</name>
</gene>
<protein>
    <submittedName>
        <fullName evidence="2">Uncharacterized protein</fullName>
    </submittedName>
</protein>
<dbReference type="Proteomes" id="UP000629468">
    <property type="component" value="Unassembled WGS sequence"/>
</dbReference>
<organism evidence="2 3">
    <name type="scientific">Agaricus bisporus var. burnettii</name>
    <dbReference type="NCBI Taxonomy" id="192524"/>
    <lineage>
        <taxon>Eukaryota</taxon>
        <taxon>Fungi</taxon>
        <taxon>Dikarya</taxon>
        <taxon>Basidiomycota</taxon>
        <taxon>Agaricomycotina</taxon>
        <taxon>Agaricomycetes</taxon>
        <taxon>Agaricomycetidae</taxon>
        <taxon>Agaricales</taxon>
        <taxon>Agaricineae</taxon>
        <taxon>Agaricaceae</taxon>
        <taxon>Agaricus</taxon>
    </lineage>
</organism>
<accession>A0A8H7C2Y9</accession>
<evidence type="ECO:0000313" key="2">
    <source>
        <dbReference type="EMBL" id="KAF7761218.1"/>
    </source>
</evidence>
<reference evidence="2 3" key="1">
    <citation type="journal article" name="Sci. Rep.">
        <title>Telomere-to-telomere assembled and centromere annotated genomes of the two main subspecies of the button mushroom Agaricus bisporus reveal especially polymorphic chromosome ends.</title>
        <authorList>
            <person name="Sonnenberg A.S.M."/>
            <person name="Sedaghat-Telgerd N."/>
            <person name="Lavrijssen B."/>
            <person name="Ohm R.A."/>
            <person name="Hendrickx P.M."/>
            <person name="Scholtmeijer K."/>
            <person name="Baars J.J.P."/>
            <person name="van Peer A."/>
        </authorList>
    </citation>
    <scope>NUCLEOTIDE SEQUENCE [LARGE SCALE GENOMIC DNA]</scope>
    <source>
        <strain evidence="2 3">H119_p4</strain>
    </source>
</reference>